<gene>
    <name evidence="3" type="ORF">GXN74_11185</name>
</gene>
<dbReference type="EMBL" id="JAAEEH010000034">
    <property type="protein sequence ID" value="NDL68304.1"/>
    <property type="molecule type" value="Genomic_DNA"/>
</dbReference>
<organism evidence="3 4">
    <name type="scientific">Anaerotalea alkaliphila</name>
    <dbReference type="NCBI Taxonomy" id="2662126"/>
    <lineage>
        <taxon>Bacteria</taxon>
        <taxon>Bacillati</taxon>
        <taxon>Bacillota</taxon>
        <taxon>Clostridia</taxon>
        <taxon>Eubacteriales</taxon>
        <taxon>Anaerotalea</taxon>
    </lineage>
</organism>
<accession>A0A7X5HX63</accession>
<sequence length="347" mass="37785">MKKIIALALALTLGAATLAGCGQKTPDAQTGAQTGTENSAAPAADGKVYTLKMSTQMADSHPMVEGFRQLGKNLEEKSGGRLVMEVFPSAQLGSDEDVIEQAIQGVNVAVLTDGGRMGNYVNDIGIIGMPYLTDDYEDILKITQSDIFKGWEQELADDNGIRVLAFNFYDGARHFLTNKPVTKPEDLAGVRIRTPGAPVWSESIKALGATPVAMPWTEVYSAVQQKAIDGAESQYTASYSSRIYEVLKYVDKTGHFQLINGIIVGEKWFETLPEDLQTLLLEEAKAVATENARMIAGMAEEYEEKMVAEGMEIVEVDLDAFKQAADAAYETLGFTELREEIYSQIGK</sequence>
<dbReference type="AlphaFoldDB" id="A0A7X5HX63"/>
<proteinExistence type="predicted"/>
<name>A0A7X5HX63_9FIRM</name>
<dbReference type="PANTHER" id="PTHR33376:SF3">
    <property type="entry name" value="C4-DICARBOXYLATE-BINDING PROTEIN"/>
    <property type="match status" value="1"/>
</dbReference>
<dbReference type="RefSeq" id="WP_162371028.1">
    <property type="nucleotide sequence ID" value="NZ_JAAEEH010000034.1"/>
</dbReference>
<dbReference type="Pfam" id="PF03480">
    <property type="entry name" value="DctP"/>
    <property type="match status" value="1"/>
</dbReference>
<protein>
    <submittedName>
        <fullName evidence="3">C4-dicarboxylate ABC transporter substrate-binding protein</fullName>
    </submittedName>
</protein>
<evidence type="ECO:0000313" key="3">
    <source>
        <dbReference type="EMBL" id="NDL68304.1"/>
    </source>
</evidence>
<comment type="caution">
    <text evidence="3">The sequence shown here is derived from an EMBL/GenBank/DDBJ whole genome shotgun (WGS) entry which is preliminary data.</text>
</comment>
<dbReference type="PROSITE" id="PS51257">
    <property type="entry name" value="PROKAR_LIPOPROTEIN"/>
    <property type="match status" value="1"/>
</dbReference>
<dbReference type="InterPro" id="IPR018389">
    <property type="entry name" value="DctP_fam"/>
</dbReference>
<keyword evidence="4" id="KW-1185">Reference proteome</keyword>
<dbReference type="InterPro" id="IPR038404">
    <property type="entry name" value="TRAP_DctP_sf"/>
</dbReference>
<keyword evidence="1 2" id="KW-0732">Signal</keyword>
<feature type="chain" id="PRO_5038982643" evidence="2">
    <location>
        <begin position="20"/>
        <end position="347"/>
    </location>
</feature>
<dbReference type="PANTHER" id="PTHR33376">
    <property type="match status" value="1"/>
</dbReference>
<evidence type="ECO:0000256" key="1">
    <source>
        <dbReference type="ARBA" id="ARBA00022729"/>
    </source>
</evidence>
<dbReference type="Gene3D" id="3.40.190.170">
    <property type="entry name" value="Bacterial extracellular solute-binding protein, family 7"/>
    <property type="match status" value="1"/>
</dbReference>
<dbReference type="NCBIfam" id="NF037995">
    <property type="entry name" value="TRAP_S1"/>
    <property type="match status" value="1"/>
</dbReference>
<dbReference type="InterPro" id="IPR004682">
    <property type="entry name" value="TRAP_DctP"/>
</dbReference>
<dbReference type="CDD" id="cd13669">
    <property type="entry name" value="PBP2_TRAP_TM0322_like"/>
    <property type="match status" value="1"/>
</dbReference>
<dbReference type="GO" id="GO:0055085">
    <property type="term" value="P:transmembrane transport"/>
    <property type="evidence" value="ECO:0007669"/>
    <property type="project" value="InterPro"/>
</dbReference>
<reference evidence="3 4" key="1">
    <citation type="submission" date="2020-01" db="EMBL/GenBank/DDBJ databases">
        <title>Anaeroalcalibacter tamaniensis gen. nov., sp. nov., moderately halophilic strictly anaerobic fermenter bacterium from mud volcano of Taman peninsula.</title>
        <authorList>
            <person name="Frolova A."/>
            <person name="Merkel A.Y."/>
            <person name="Slobodkin A.I."/>
        </authorList>
    </citation>
    <scope>NUCLEOTIDE SEQUENCE [LARGE SCALE GENOMIC DNA]</scope>
    <source>
        <strain evidence="3 4">F-3ap</strain>
    </source>
</reference>
<dbReference type="GO" id="GO:0030288">
    <property type="term" value="C:outer membrane-bounded periplasmic space"/>
    <property type="evidence" value="ECO:0007669"/>
    <property type="project" value="InterPro"/>
</dbReference>
<dbReference type="PIRSF" id="PIRSF006470">
    <property type="entry name" value="DctB"/>
    <property type="match status" value="1"/>
</dbReference>
<dbReference type="SUPFAM" id="SSF53850">
    <property type="entry name" value="Periplasmic binding protein-like II"/>
    <property type="match status" value="1"/>
</dbReference>
<evidence type="ECO:0000313" key="4">
    <source>
        <dbReference type="Proteomes" id="UP000461585"/>
    </source>
</evidence>
<feature type="signal peptide" evidence="2">
    <location>
        <begin position="1"/>
        <end position="19"/>
    </location>
</feature>
<evidence type="ECO:0000256" key="2">
    <source>
        <dbReference type="SAM" id="SignalP"/>
    </source>
</evidence>
<dbReference type="Proteomes" id="UP000461585">
    <property type="component" value="Unassembled WGS sequence"/>
</dbReference>